<dbReference type="PANTHER" id="PTHR32329">
    <property type="entry name" value="BIFUNCTIONAL PROTEIN [INCLUDES 2-HYDROXYACYL-COA DEHYDRATASE (N-TER) AND ITS ACTIVATOR DOMAIN (C_TERM)-RELATED"/>
    <property type="match status" value="1"/>
</dbReference>
<dbReference type="Pfam" id="PF01869">
    <property type="entry name" value="BcrAD_BadFG"/>
    <property type="match status" value="2"/>
</dbReference>
<evidence type="ECO:0000259" key="1">
    <source>
        <dbReference type="Pfam" id="PF01869"/>
    </source>
</evidence>
<dbReference type="SUPFAM" id="SSF53067">
    <property type="entry name" value="Actin-like ATPase domain"/>
    <property type="match status" value="2"/>
</dbReference>
<dbReference type="EMBL" id="DSFP01000035">
    <property type="protein sequence ID" value="HEW45883.1"/>
    <property type="molecule type" value="Genomic_DNA"/>
</dbReference>
<gene>
    <name evidence="2" type="ORF">ENO47_04330</name>
</gene>
<dbReference type="Gene3D" id="3.30.420.40">
    <property type="match status" value="4"/>
</dbReference>
<dbReference type="PANTHER" id="PTHR32329:SF4">
    <property type="entry name" value="ACTIVATOR OF 2-HYDROXYACYL-COA DEHYDRATASE"/>
    <property type="match status" value="1"/>
</dbReference>
<comment type="caution">
    <text evidence="2">The sequence shown here is derived from an EMBL/GenBank/DDBJ whole genome shotgun (WGS) entry which is preliminary data.</text>
</comment>
<accession>A0A7C2Z384</accession>
<feature type="domain" description="ATPase BadF/BadG/BcrA/BcrD type" evidence="1">
    <location>
        <begin position="4"/>
        <end position="220"/>
    </location>
</feature>
<proteinExistence type="predicted"/>
<sequence length="720" mass="79904">MLLLGIDVGSTTCKYVLTDEKGNILDKAYERHNTKQAEKVLEFLLRLEGQYGLKPGRDRVYITGSGGGFIGSLVGARFVQEVVAVATAVERLHPDVRFVSEIGGEDMKTIFIKEQEGKRNRQVYMQNVCAGGTGTFIEKVGRKLGIPPEVLSQMDYEGYTLHRISSKCGIFAEADVNSLVKAGIATEEIIASLFEAVVYQNLAQLTKGNTPLPKVLLLGGPNLFFKGLQQAWRVHLQRLWKERGVGDFSKEEMEELVIVPENSLYYASLGCVFTALEEEGGAYTGHERLRWWVEEGQYEQKLKEGKRGLVSSEEELEEFKRKYSYVVENRIVPKKVREVIIGCDFGSTTAKAVCITPQKEIVFSCYTLSKGNPIEDAKEIFRRIKDYLGDGRVLALGLTGYGKDLLKDVLGADVAVVETVAHATAGLHFFPDADCICDVGGVDVKIMILRQGSVVDFRLNSQCSSGNGAFLQGVAERFNIPLGDIADRAFSAKAMPNFTMGCGVFLQSDIVNQQRKGWKAEEILAGLCYVLPLNVWVYAGNINNLAQVGKKFILQGGTHKNLAVVKAQIDFIKSKVPEAEIYVHPYSGEAGAIGAALIALEHYQRHGKTNFRGFSTIEGLTYKATTSKDTVCHWCPINCQRSFIDAHIGEGEGRPWSKVPLPPGWVRLIVNNACPKGLVEDEKELKVVRERMERVKNEFPNIADFVKKEAFRVPTRQKVH</sequence>
<protein>
    <submittedName>
        <fullName evidence="2">Activase</fullName>
    </submittedName>
</protein>
<dbReference type="CDD" id="cd24034">
    <property type="entry name" value="ASKHA_NBD_O66634-like_rpt1"/>
    <property type="match status" value="1"/>
</dbReference>
<dbReference type="AlphaFoldDB" id="A0A7C2Z384"/>
<dbReference type="InterPro" id="IPR043129">
    <property type="entry name" value="ATPase_NBD"/>
</dbReference>
<organism evidence="2">
    <name type="scientific">Hydrogenobacter sp</name>
    <dbReference type="NCBI Taxonomy" id="2152829"/>
    <lineage>
        <taxon>Bacteria</taxon>
        <taxon>Pseudomonadati</taxon>
        <taxon>Aquificota</taxon>
        <taxon>Aquificia</taxon>
        <taxon>Aquificales</taxon>
        <taxon>Aquificaceae</taxon>
        <taxon>Hydrogenobacter</taxon>
    </lineage>
</organism>
<feature type="domain" description="ATPase BadF/BadG/BcrA/BcrD type" evidence="1">
    <location>
        <begin position="341"/>
        <end position="599"/>
    </location>
</feature>
<evidence type="ECO:0000313" key="2">
    <source>
        <dbReference type="EMBL" id="HEW45883.1"/>
    </source>
</evidence>
<name>A0A7C2Z384_9AQUI</name>
<reference evidence="2" key="1">
    <citation type="journal article" date="2020" name="mSystems">
        <title>Genome- and Community-Level Interaction Insights into Carbon Utilization and Element Cycling Functions of Hydrothermarchaeota in Hydrothermal Sediment.</title>
        <authorList>
            <person name="Zhou Z."/>
            <person name="Liu Y."/>
            <person name="Xu W."/>
            <person name="Pan J."/>
            <person name="Luo Z.H."/>
            <person name="Li M."/>
        </authorList>
    </citation>
    <scope>NUCLEOTIDE SEQUENCE [LARGE SCALE GENOMIC DNA]</scope>
    <source>
        <strain evidence="2">SpSt-132</strain>
    </source>
</reference>
<dbReference type="CDD" id="cd24035">
    <property type="entry name" value="ASKHA_NBD_O66634-like_rpt2"/>
    <property type="match status" value="1"/>
</dbReference>
<dbReference type="InterPro" id="IPR002731">
    <property type="entry name" value="ATPase_BadF"/>
</dbReference>
<dbReference type="InterPro" id="IPR051805">
    <property type="entry name" value="Dehydratase_Activator_Redct"/>
</dbReference>